<proteinExistence type="predicted"/>
<organism evidence="2">
    <name type="scientific">Citrobacter freundii</name>
    <dbReference type="NCBI Taxonomy" id="546"/>
    <lineage>
        <taxon>Bacteria</taxon>
        <taxon>Pseudomonadati</taxon>
        <taxon>Pseudomonadota</taxon>
        <taxon>Gammaproteobacteria</taxon>
        <taxon>Enterobacterales</taxon>
        <taxon>Enterobacteriaceae</taxon>
        <taxon>Citrobacter</taxon>
        <taxon>Citrobacter freundii complex</taxon>
    </lineage>
</organism>
<accession>A0A0K2CS46</accession>
<geneLocation type="plasmid" evidence="2">
    <name>p112298-KPC</name>
</geneLocation>
<gene>
    <name evidence="2" type="primary">trbB</name>
    <name evidence="2" type="ORF">p112298KPC_093</name>
</gene>
<name>A0A0K2CS46_CITFR</name>
<keyword evidence="2" id="KW-0614">Plasmid</keyword>
<dbReference type="SUPFAM" id="SSF52833">
    <property type="entry name" value="Thioredoxin-like"/>
    <property type="match status" value="1"/>
</dbReference>
<keyword evidence="1" id="KW-0812">Transmembrane</keyword>
<sequence length="399" mass="43279">MSQKSTYTTFRCNDFIYDTIVVLHQSGEGDPQALLIFREPQRMAIHDKKLIAFYELSKEAVTLLDDPMHDAVEVFNTIALQLKTQSKAVIKRRIKALALFVGGALIASSLWFMGTSNHTSLNFSSTELTIPEEPVPVQPRQSAAIQGQPKMTVLPPTDNTVSHVAQAESANMQNIMKESHESLPASPAEALQTAATPVTPPTPVTTEATEQSARQKMVAILKRSADRGLFTIPLSNGHERTLYAFLDPTCAVCKSMEPAIEQLAQNYNVVIFPVSVVNDGGDAVDKIVPVLCEKDLTARALAWSDLFRPDAGMQVPGQATSQQVSSDCSVSAQAVVAVNDTGFRAFGFSGTPTVLTDTGIRLATGMLAAPDKIAHFMKITDPMTQEQVDRFVSSLSIQE</sequence>
<evidence type="ECO:0000313" key="2">
    <source>
        <dbReference type="EMBL" id="ALA08772.1"/>
    </source>
</evidence>
<keyword evidence="1" id="KW-0472">Membrane</keyword>
<dbReference type="InterPro" id="IPR036249">
    <property type="entry name" value="Thioredoxin-like_sf"/>
</dbReference>
<dbReference type="AlphaFoldDB" id="A0A0K2CS46"/>
<dbReference type="Gene3D" id="3.40.30.10">
    <property type="entry name" value="Glutaredoxin"/>
    <property type="match status" value="1"/>
</dbReference>
<evidence type="ECO:0000256" key="1">
    <source>
        <dbReference type="SAM" id="Phobius"/>
    </source>
</evidence>
<protein>
    <submittedName>
        <fullName evidence="2">Conjugal transfer protein trbb</fullName>
    </submittedName>
</protein>
<reference evidence="2" key="1">
    <citation type="journal article" date="2015" name="J. Antimicrob. Chemother.">
        <title>Coexistence of a novel KPC-2-encoding MDR plasmid and an NDM-1-encoding pNDM-HN380-like plasmid in a clinical isolate of Citrobacter freundii.</title>
        <authorList>
            <person name="Feng J."/>
            <person name="Qiu Y."/>
            <person name="Yin Z."/>
            <person name="Chen W."/>
            <person name="Yang H."/>
            <person name="Yang W."/>
            <person name="Wang J."/>
            <person name="Gao Y."/>
            <person name="Zhou D."/>
        </authorList>
    </citation>
    <scope>NUCLEOTIDE SEQUENCE</scope>
    <source>
        <strain evidence="2">112298</strain>
        <plasmid evidence="2">p112298-KPC</plasmid>
    </source>
</reference>
<dbReference type="RefSeq" id="WP_099530116.1">
    <property type="nucleotide sequence ID" value="NZ_CM008470.1"/>
</dbReference>
<feature type="transmembrane region" description="Helical" evidence="1">
    <location>
        <begin position="96"/>
        <end position="114"/>
    </location>
</feature>
<dbReference type="EMBL" id="KP987215">
    <property type="protein sequence ID" value="ALA08772.1"/>
    <property type="molecule type" value="Genomic_DNA"/>
</dbReference>
<keyword evidence="1" id="KW-1133">Transmembrane helix</keyword>